<evidence type="ECO:0000256" key="13">
    <source>
        <dbReference type="PIRSR" id="PIRSR607992-1"/>
    </source>
</evidence>
<keyword evidence="7 15" id="KW-0999">Mitochondrion inner membrane</keyword>
<evidence type="ECO:0000256" key="9">
    <source>
        <dbReference type="ARBA" id="ARBA00022989"/>
    </source>
</evidence>
<evidence type="ECO:0000256" key="14">
    <source>
        <dbReference type="PIRSR" id="PIRSR607992-2"/>
    </source>
</evidence>
<evidence type="ECO:0000256" key="11">
    <source>
        <dbReference type="ARBA" id="ARBA00023136"/>
    </source>
</evidence>
<sequence>MYGVGPQLLSNLLRRQSGSFKALQFGVNQARVAFSTSNKCVSMSSEESFNLRHQLSSEKKTNKGWYTYRLASVGVLGACASCFIIPGNPIVDFAAVTLIVHHNHAGIKSVIADYAPLVFKDWIVQILYMIWLAVSVATLGLLYAFNYNNIGFSQSVVNFLKL</sequence>
<evidence type="ECO:0000256" key="4">
    <source>
        <dbReference type="ARBA" id="ARBA00011758"/>
    </source>
</evidence>
<organism evidence="16">
    <name type="scientific">Phallusia mammillata</name>
    <dbReference type="NCBI Taxonomy" id="59560"/>
    <lineage>
        <taxon>Eukaryota</taxon>
        <taxon>Metazoa</taxon>
        <taxon>Chordata</taxon>
        <taxon>Tunicata</taxon>
        <taxon>Ascidiacea</taxon>
        <taxon>Phlebobranchia</taxon>
        <taxon>Ascidiidae</taxon>
        <taxon>Phallusia</taxon>
    </lineage>
</organism>
<comment type="function">
    <text evidence="12">Membrane-anchoring subunit of succinate dehydrogenase (SDH) that is involved in complex II of the mitochondrial electron transport chain and is responsible for transferring electrons from succinate to ubiquinone (coenzyme Q). SDH also oxidizes malate to the non-canonical enol form of oxaloacetate, enol-oxaloacetate. Enol-oxaloacetate, which is a potent inhibitor of the succinate dehydrogenase activity, is further isomerized into keto-oxaloacetate.</text>
</comment>
<feature type="transmembrane region" description="Helical" evidence="15">
    <location>
        <begin position="122"/>
        <end position="145"/>
    </location>
</feature>
<dbReference type="GO" id="GO:0020037">
    <property type="term" value="F:heme binding"/>
    <property type="evidence" value="ECO:0007669"/>
    <property type="project" value="TreeGrafter"/>
</dbReference>
<comment type="subcellular location">
    <subcellularLocation>
        <location evidence="1 15">Mitochondrion inner membrane</location>
        <topology evidence="1 15">Multi-pass membrane protein</topology>
    </subcellularLocation>
</comment>
<gene>
    <name evidence="16" type="primary">Sdhb-001</name>
</gene>
<feature type="transmembrane region" description="Helical" evidence="15">
    <location>
        <begin position="66"/>
        <end position="86"/>
    </location>
</feature>
<keyword evidence="15" id="KW-0816">Tricarboxylic acid cycle</keyword>
<evidence type="ECO:0000313" key="16">
    <source>
        <dbReference type="EMBL" id="CAB3265919.1"/>
    </source>
</evidence>
<reference evidence="16" key="1">
    <citation type="submission" date="2020-04" db="EMBL/GenBank/DDBJ databases">
        <authorList>
            <person name="Neveu A P."/>
        </authorList>
    </citation>
    <scope>NUCLEOTIDE SEQUENCE</scope>
    <source>
        <tissue evidence="16">Whole embryo</tissue>
    </source>
</reference>
<evidence type="ECO:0000256" key="6">
    <source>
        <dbReference type="ARBA" id="ARBA00022692"/>
    </source>
</evidence>
<dbReference type="GO" id="GO:0006121">
    <property type="term" value="P:mitochondrial electron transport, succinate to ubiquinone"/>
    <property type="evidence" value="ECO:0007669"/>
    <property type="project" value="TreeGrafter"/>
</dbReference>
<keyword evidence="11 15" id="KW-0472">Membrane</keyword>
<evidence type="ECO:0000256" key="2">
    <source>
        <dbReference type="ARBA" id="ARBA00005163"/>
    </source>
</evidence>
<keyword evidence="8 15" id="KW-0809">Transit peptide</keyword>
<evidence type="ECO:0000256" key="12">
    <source>
        <dbReference type="ARBA" id="ARBA00045847"/>
    </source>
</evidence>
<comment type="subunit">
    <text evidence="4">Component of complex II composed of four subunits: the flavoprotein (FP) SDHA, iron-sulfur protein (IP) SDHB, and a cytochrome b560 composed of SDHC and SDHD.</text>
</comment>
<evidence type="ECO:0000256" key="1">
    <source>
        <dbReference type="ARBA" id="ARBA00004448"/>
    </source>
</evidence>
<keyword evidence="10 15" id="KW-0496">Mitochondrion</keyword>
<proteinExistence type="evidence at transcript level"/>
<dbReference type="InterPro" id="IPR034804">
    <property type="entry name" value="SQR/QFR_C/D"/>
</dbReference>
<dbReference type="PANTHER" id="PTHR13337">
    <property type="entry name" value="SUCCINATE DEHYDROGENASE"/>
    <property type="match status" value="1"/>
</dbReference>
<evidence type="ECO:0000256" key="10">
    <source>
        <dbReference type="ARBA" id="ARBA00023128"/>
    </source>
</evidence>
<keyword evidence="16" id="KW-0830">Ubiquinone</keyword>
<evidence type="ECO:0000256" key="5">
    <source>
        <dbReference type="ARBA" id="ARBA00022448"/>
    </source>
</evidence>
<dbReference type="Gene3D" id="1.20.1300.10">
    <property type="entry name" value="Fumarate reductase/succinate dehydrogenase, transmembrane subunit"/>
    <property type="match status" value="1"/>
</dbReference>
<keyword evidence="15" id="KW-0349">Heme</keyword>
<dbReference type="GO" id="GO:0046872">
    <property type="term" value="F:metal ion binding"/>
    <property type="evidence" value="ECO:0007669"/>
    <property type="project" value="UniProtKB-KW"/>
</dbReference>
<accession>A0A6F9DS24</accession>
<keyword evidence="5 15" id="KW-0813">Transport</keyword>
<keyword evidence="6 15" id="KW-0812">Transmembrane</keyword>
<keyword evidence="14" id="KW-0408">Iron</keyword>
<feature type="binding site" evidence="13">
    <location>
        <position position="114"/>
    </location>
    <ligand>
        <name>a ubiquinone</name>
        <dbReference type="ChEBI" id="CHEBI:16389"/>
        <note>ligand shared with IP/SDHB</note>
    </ligand>
</feature>
<evidence type="ECO:0000256" key="8">
    <source>
        <dbReference type="ARBA" id="ARBA00022946"/>
    </source>
</evidence>
<dbReference type="EMBL" id="LR790057">
    <property type="protein sequence ID" value="CAB3265919.1"/>
    <property type="molecule type" value="mRNA"/>
</dbReference>
<dbReference type="AlphaFoldDB" id="A0A6F9DS24"/>
<keyword evidence="15" id="KW-0249">Electron transport</keyword>
<evidence type="ECO:0000256" key="7">
    <source>
        <dbReference type="ARBA" id="ARBA00022792"/>
    </source>
</evidence>
<comment type="caution">
    <text evidence="15">Lacks conserved residue(s) required for the propagation of feature annotation.</text>
</comment>
<comment type="similarity">
    <text evidence="3 15">Belongs to the CybS family.</text>
</comment>
<keyword evidence="9 15" id="KW-1133">Transmembrane helix</keyword>
<dbReference type="Pfam" id="PF05328">
    <property type="entry name" value="CybS"/>
    <property type="match status" value="1"/>
</dbReference>
<protein>
    <recommendedName>
        <fullName evidence="15">Succinate dehydrogenase [ubiquinone] cytochrome b small subunit</fullName>
    </recommendedName>
</protein>
<dbReference type="GO" id="GO:0048039">
    <property type="term" value="F:ubiquinone binding"/>
    <property type="evidence" value="ECO:0007669"/>
    <property type="project" value="TreeGrafter"/>
</dbReference>
<dbReference type="PANTHER" id="PTHR13337:SF2">
    <property type="entry name" value="SUCCINATE DEHYDROGENASE [UBIQUINONE] CYTOCHROME B SMALL SUBUNIT, MITOCHONDRIAL"/>
    <property type="match status" value="1"/>
</dbReference>
<dbReference type="GO" id="GO:0005743">
    <property type="term" value="C:mitochondrial inner membrane"/>
    <property type="evidence" value="ECO:0007669"/>
    <property type="project" value="UniProtKB-SubCell"/>
</dbReference>
<dbReference type="InterPro" id="IPR007992">
    <property type="entry name" value="CybS"/>
</dbReference>
<name>A0A6F9DS24_9ASCI</name>
<keyword evidence="14 15" id="KW-0479">Metal-binding</keyword>
<dbReference type="GO" id="GO:0006099">
    <property type="term" value="P:tricarboxylic acid cycle"/>
    <property type="evidence" value="ECO:0007669"/>
    <property type="project" value="UniProtKB-KW"/>
</dbReference>
<feature type="binding site" description="axial binding residue" evidence="14">
    <location>
        <position position="102"/>
    </location>
    <ligand>
        <name>heme b</name>
        <dbReference type="ChEBI" id="CHEBI:60344"/>
        <note>ligand shared with SDHC</note>
    </ligand>
    <ligandPart>
        <name>Fe</name>
        <dbReference type="ChEBI" id="CHEBI:18248"/>
    </ligandPart>
</feature>
<evidence type="ECO:0000256" key="15">
    <source>
        <dbReference type="RuleBase" id="RU364031"/>
    </source>
</evidence>
<evidence type="ECO:0000256" key="3">
    <source>
        <dbReference type="ARBA" id="ARBA00007294"/>
    </source>
</evidence>
<comment type="pathway">
    <text evidence="2">Carbohydrate metabolism; tricarboxylic acid cycle.</text>
</comment>